<comment type="caution">
    <text evidence="1">The sequence shown here is derived from an EMBL/GenBank/DDBJ whole genome shotgun (WGS) entry which is preliminary data.</text>
</comment>
<gene>
    <name evidence="1" type="ORF">F383_31582</name>
</gene>
<evidence type="ECO:0000313" key="1">
    <source>
        <dbReference type="EMBL" id="KHG05476.1"/>
    </source>
</evidence>
<reference evidence="2" key="1">
    <citation type="submission" date="2014-09" db="EMBL/GenBank/DDBJ databases">
        <authorList>
            <person name="Mudge J."/>
            <person name="Ramaraj T."/>
            <person name="Lindquist I.E."/>
            <person name="Bharti A.K."/>
            <person name="Sundararajan A."/>
            <person name="Cameron C.T."/>
            <person name="Woodward J.E."/>
            <person name="May G.D."/>
            <person name="Brubaker C."/>
            <person name="Broadhvest J."/>
            <person name="Wilkins T.A."/>
        </authorList>
    </citation>
    <scope>NUCLEOTIDE SEQUENCE</scope>
    <source>
        <strain evidence="2">cv. AKA8401</strain>
    </source>
</reference>
<protein>
    <submittedName>
        <fullName evidence="1">Jak1</fullName>
    </submittedName>
</protein>
<dbReference type="Proteomes" id="UP000032142">
    <property type="component" value="Unassembled WGS sequence"/>
</dbReference>
<accession>A0A0B0N2S7</accession>
<evidence type="ECO:0000313" key="2">
    <source>
        <dbReference type="Proteomes" id="UP000032142"/>
    </source>
</evidence>
<organism evidence="1 2">
    <name type="scientific">Gossypium arboreum</name>
    <name type="common">Tree cotton</name>
    <name type="synonym">Gossypium nanking</name>
    <dbReference type="NCBI Taxonomy" id="29729"/>
    <lineage>
        <taxon>Eukaryota</taxon>
        <taxon>Viridiplantae</taxon>
        <taxon>Streptophyta</taxon>
        <taxon>Embryophyta</taxon>
        <taxon>Tracheophyta</taxon>
        <taxon>Spermatophyta</taxon>
        <taxon>Magnoliopsida</taxon>
        <taxon>eudicotyledons</taxon>
        <taxon>Gunneridae</taxon>
        <taxon>Pentapetalae</taxon>
        <taxon>rosids</taxon>
        <taxon>malvids</taxon>
        <taxon>Malvales</taxon>
        <taxon>Malvaceae</taxon>
        <taxon>Malvoideae</taxon>
        <taxon>Gossypium</taxon>
    </lineage>
</organism>
<dbReference type="EMBL" id="JRRC01431075">
    <property type="protein sequence ID" value="KHG05476.1"/>
    <property type="molecule type" value="Genomic_DNA"/>
</dbReference>
<sequence>MCDTRLCYTSVCPLVLKYKPSQYAPHDLTRRRVTWPFGISQYTLQVWHSLAHGMVHGRVWLFLGHKGMAHGHVCWPGDPS</sequence>
<keyword evidence="2" id="KW-1185">Reference proteome</keyword>
<dbReference type="AlphaFoldDB" id="A0A0B0N2S7"/>
<proteinExistence type="predicted"/>
<name>A0A0B0N2S7_GOSAR</name>